<reference evidence="7" key="2">
    <citation type="submission" date="2018-05" db="EMBL/GenBank/DDBJ databases">
        <title>OgluRS3 (Oryza glumaepatula Reference Sequence Version 3).</title>
        <authorList>
            <person name="Zhang J."/>
            <person name="Kudrna D."/>
            <person name="Lee S."/>
            <person name="Talag J."/>
            <person name="Welchert J."/>
            <person name="Wing R.A."/>
        </authorList>
    </citation>
    <scope>NUCLEOTIDE SEQUENCE [LARGE SCALE GENOMIC DNA]</scope>
</reference>
<feature type="region of interest" description="Disordered" evidence="5">
    <location>
        <begin position="166"/>
        <end position="193"/>
    </location>
</feature>
<dbReference type="Proteomes" id="UP000026961">
    <property type="component" value="Chromosome 7"/>
</dbReference>
<accession>A0A0E0AI01</accession>
<keyword evidence="1" id="KW-0805">Transcription regulation</keyword>
<evidence type="ECO:0000259" key="6">
    <source>
        <dbReference type="PROSITE" id="PS51005"/>
    </source>
</evidence>
<evidence type="ECO:0000256" key="3">
    <source>
        <dbReference type="ARBA" id="ARBA00023163"/>
    </source>
</evidence>
<dbReference type="Pfam" id="PF02365">
    <property type="entry name" value="NAM"/>
    <property type="match status" value="1"/>
</dbReference>
<name>A0A0E0AI01_9ORYZ</name>
<feature type="domain" description="NAC" evidence="6">
    <location>
        <begin position="11"/>
        <end position="165"/>
    </location>
</feature>
<evidence type="ECO:0000313" key="7">
    <source>
        <dbReference type="EnsemblPlants" id="OGLUM07G08910.1"/>
    </source>
</evidence>
<dbReference type="Gramene" id="OGLUM07G08910.1">
    <property type="protein sequence ID" value="OGLUM07G08910.1"/>
    <property type="gene ID" value="OGLUM07G08910"/>
</dbReference>
<keyword evidence="2" id="KW-0238">DNA-binding</keyword>
<dbReference type="InterPro" id="IPR036093">
    <property type="entry name" value="NAC_dom_sf"/>
</dbReference>
<dbReference type="GO" id="GO:0006355">
    <property type="term" value="P:regulation of DNA-templated transcription"/>
    <property type="evidence" value="ECO:0007669"/>
    <property type="project" value="InterPro"/>
</dbReference>
<dbReference type="GO" id="GO:0003677">
    <property type="term" value="F:DNA binding"/>
    <property type="evidence" value="ECO:0007669"/>
    <property type="project" value="UniProtKB-KW"/>
</dbReference>
<keyword evidence="8" id="KW-1185">Reference proteome</keyword>
<evidence type="ECO:0000256" key="2">
    <source>
        <dbReference type="ARBA" id="ARBA00023125"/>
    </source>
</evidence>
<evidence type="ECO:0000313" key="8">
    <source>
        <dbReference type="Proteomes" id="UP000026961"/>
    </source>
</evidence>
<proteinExistence type="predicted"/>
<dbReference type="AlphaFoldDB" id="A0A0E0AI01"/>
<dbReference type="Gene3D" id="2.170.150.80">
    <property type="entry name" value="NAC domain"/>
    <property type="match status" value="1"/>
</dbReference>
<evidence type="ECO:0000256" key="5">
    <source>
        <dbReference type="SAM" id="MobiDB-lite"/>
    </source>
</evidence>
<protein>
    <recommendedName>
        <fullName evidence="6">NAC domain-containing protein</fullName>
    </recommendedName>
</protein>
<dbReference type="HOGENOM" id="CLU_016408_1_1_1"/>
<keyword evidence="3" id="KW-0804">Transcription</keyword>
<sequence>MAAGGGGADGLPPGLRFDPTDGELVSRFLLRRLQGKPLPLNGVILEADPLSVPPWKLLAEHGRGDEGFFFAQARAKNGKGSRQKRTVEGGGLWQGQRVCADGEKLLVPDGGGGGVEVEIVWRKYLLSFFAEGERGSSGWVMHEYAVTSPAELAASPIRLYRVRFSGHGKKRKREPQSGEDGVGRARAAPQSAGTETALLEERVMPPQPAPQSVGTEDALVEERIPPPQPVPIPPIAGTEDALDVGTEDVRGRAAPQSAGTESALLEECVLPPQTAPQITGTGVALLDEVVPPPQTVSISPPAALVDAVDDADCANQGCSGVMDDSTMVFSHLPDMITLPAEEGDAAGGAALASMDYSWADFEYPEINMDELPSCIDFTTTDPSCLDIELSMGNLHEPQSTGIESDLLEEFVPQPQPVLVPPLAALVEVADSSEGPDQGCSVVMHDSSAVFTHLSDPIVLPEEEEADRPDAPAGTMSLDYQNYSLSDFEFPEYPLLDVAGDADGADQCSSNVMDDSSMVFSHLEDLITLPAEEAEADACSAAPAPSLDNQKYSSQGIIDSEAPALSDFEFPETIDEVLNSINFTMADPSCLDMEFSMDDLLDFDPPAD</sequence>
<dbReference type="PANTHER" id="PTHR31719">
    <property type="entry name" value="NAC TRANSCRIPTION FACTOR 56"/>
    <property type="match status" value="1"/>
</dbReference>
<dbReference type="eggNOG" id="ENOG502R52I">
    <property type="taxonomic scope" value="Eukaryota"/>
</dbReference>
<evidence type="ECO:0000256" key="4">
    <source>
        <dbReference type="ARBA" id="ARBA00023242"/>
    </source>
</evidence>
<dbReference type="InterPro" id="IPR003441">
    <property type="entry name" value="NAC-dom"/>
</dbReference>
<dbReference type="EnsemblPlants" id="OGLUM07G08910.1">
    <property type="protein sequence ID" value="OGLUM07G08910.1"/>
    <property type="gene ID" value="OGLUM07G08910"/>
</dbReference>
<dbReference type="PANTHER" id="PTHR31719:SF88">
    <property type="entry name" value="OS07G0272700 PROTEIN"/>
    <property type="match status" value="1"/>
</dbReference>
<dbReference type="SUPFAM" id="SSF101941">
    <property type="entry name" value="NAC domain"/>
    <property type="match status" value="1"/>
</dbReference>
<keyword evidence="4" id="KW-0539">Nucleus</keyword>
<dbReference type="PROSITE" id="PS51005">
    <property type="entry name" value="NAC"/>
    <property type="match status" value="1"/>
</dbReference>
<reference evidence="7" key="1">
    <citation type="submission" date="2015-04" db="UniProtKB">
        <authorList>
            <consortium name="EnsemblPlants"/>
        </authorList>
    </citation>
    <scope>IDENTIFICATION</scope>
</reference>
<evidence type="ECO:0000256" key="1">
    <source>
        <dbReference type="ARBA" id="ARBA00023015"/>
    </source>
</evidence>
<organism evidence="7">
    <name type="scientific">Oryza glumipatula</name>
    <dbReference type="NCBI Taxonomy" id="40148"/>
    <lineage>
        <taxon>Eukaryota</taxon>
        <taxon>Viridiplantae</taxon>
        <taxon>Streptophyta</taxon>
        <taxon>Embryophyta</taxon>
        <taxon>Tracheophyta</taxon>
        <taxon>Spermatophyta</taxon>
        <taxon>Magnoliopsida</taxon>
        <taxon>Liliopsida</taxon>
        <taxon>Poales</taxon>
        <taxon>Poaceae</taxon>
        <taxon>BOP clade</taxon>
        <taxon>Oryzoideae</taxon>
        <taxon>Oryzeae</taxon>
        <taxon>Oryzinae</taxon>
        <taxon>Oryza</taxon>
    </lineage>
</organism>